<sequence>MPSEIFDHEAFSLTSLTTGFNASVHTDAAVLNMFTVENVENRTVMIVKSGQQLQVLMPGEIGQNPNIDEHDAESAVPVRLIRYPFDTRIVPSDLSRISSLRDKKIKAQELASLVKSQMSKHKDNHRYTAAYTAYSALKGKVKNKKGTVLINLFDVLGVDERKLDLKLGTAGTNVPTLLKGLRKATVDNAKKHGHLTLLGVECRVGQELIERILNHASIKAFYSEEIHAKRVVAFADDPSQINICGIKFVSDEADEVATKGASYPLGVKGLFGMLRAPADVLHASSAKGRECHITTKELDHDEGLEIRSRAIYLPIARDPSLLAEIYSSN</sequence>
<dbReference type="EMBL" id="JAEMNX010000034">
    <property type="protein sequence ID" value="MBJ7539890.1"/>
    <property type="molecule type" value="Genomic_DNA"/>
</dbReference>
<dbReference type="InterPro" id="IPR005564">
    <property type="entry name" value="Major_capsid_GpE"/>
</dbReference>
<name>A0A934N1V4_9GAMM</name>
<protein>
    <submittedName>
        <fullName evidence="1">Major capsid protein</fullName>
    </submittedName>
</protein>
<proteinExistence type="predicted"/>
<reference evidence="1" key="1">
    <citation type="submission" date="2020-12" db="EMBL/GenBank/DDBJ databases">
        <title>Marinomonas arctica sp. nov., a psychrotolerant bacterium isolated from the Arctic.</title>
        <authorList>
            <person name="Zhang Y."/>
        </authorList>
    </citation>
    <scope>NUCLEOTIDE SEQUENCE</scope>
    <source>
        <strain evidence="1">C1424</strain>
    </source>
</reference>
<accession>A0A934N1V4</accession>
<evidence type="ECO:0000313" key="1">
    <source>
        <dbReference type="EMBL" id="MBJ7539890.1"/>
    </source>
</evidence>
<dbReference type="Pfam" id="PF03864">
    <property type="entry name" value="Phage_cap_E"/>
    <property type="match status" value="1"/>
</dbReference>
<comment type="caution">
    <text evidence="1">The sequence shown here is derived from an EMBL/GenBank/DDBJ whole genome shotgun (WGS) entry which is preliminary data.</text>
</comment>
<dbReference type="Proteomes" id="UP000628710">
    <property type="component" value="Unassembled WGS sequence"/>
</dbReference>
<gene>
    <name evidence="1" type="ORF">I8J31_19640</name>
</gene>
<dbReference type="RefSeq" id="WP_199470285.1">
    <property type="nucleotide sequence ID" value="NZ_JAEMNX010000034.1"/>
</dbReference>
<keyword evidence="2" id="KW-1185">Reference proteome</keyword>
<organism evidence="1 2">
    <name type="scientific">Marinomonas transparens</name>
    <dbReference type="NCBI Taxonomy" id="2795388"/>
    <lineage>
        <taxon>Bacteria</taxon>
        <taxon>Pseudomonadati</taxon>
        <taxon>Pseudomonadota</taxon>
        <taxon>Gammaproteobacteria</taxon>
        <taxon>Oceanospirillales</taxon>
        <taxon>Oceanospirillaceae</taxon>
        <taxon>Marinomonas</taxon>
    </lineage>
</organism>
<evidence type="ECO:0000313" key="2">
    <source>
        <dbReference type="Proteomes" id="UP000628710"/>
    </source>
</evidence>
<dbReference type="AlphaFoldDB" id="A0A934N1V4"/>